<dbReference type="InterPro" id="IPR003777">
    <property type="entry name" value="XdhC_CoxI"/>
</dbReference>
<proteinExistence type="predicted"/>
<dbReference type="Pfam" id="PF13478">
    <property type="entry name" value="XdhC_C"/>
    <property type="match status" value="1"/>
</dbReference>
<dbReference type="AlphaFoldDB" id="A0A2A6LW43"/>
<dbReference type="RefSeq" id="WP_097587221.1">
    <property type="nucleotide sequence ID" value="NZ_NWTC01000013.1"/>
</dbReference>
<reference evidence="3 4" key="1">
    <citation type="submission" date="2017-09" db="EMBL/GenBank/DDBJ databases">
        <title>Comparative genomics of rhizobia isolated from Phaseolus vulgaris in China.</title>
        <authorList>
            <person name="Tong W."/>
        </authorList>
    </citation>
    <scope>NUCLEOTIDE SEQUENCE [LARGE SCALE GENOMIC DNA]</scope>
    <source>
        <strain evidence="3 4">PCH1</strain>
    </source>
</reference>
<dbReference type="PANTHER" id="PTHR30388:SF4">
    <property type="entry name" value="MOLYBDENUM COFACTOR INSERTION CHAPERONE PAOD"/>
    <property type="match status" value="1"/>
</dbReference>
<evidence type="ECO:0000313" key="4">
    <source>
        <dbReference type="Proteomes" id="UP000220353"/>
    </source>
</evidence>
<dbReference type="EMBL" id="NWTC01000013">
    <property type="protein sequence ID" value="PDT46446.1"/>
    <property type="molecule type" value="Genomic_DNA"/>
</dbReference>
<dbReference type="PANTHER" id="PTHR30388">
    <property type="entry name" value="ALDEHYDE OXIDOREDUCTASE MOLYBDENUM COFACTOR ASSEMBLY PROTEIN"/>
    <property type="match status" value="1"/>
</dbReference>
<dbReference type="Gene3D" id="3.40.50.720">
    <property type="entry name" value="NAD(P)-binding Rossmann-like Domain"/>
    <property type="match status" value="1"/>
</dbReference>
<feature type="domain" description="XdhC- CoxI" evidence="1">
    <location>
        <begin position="32"/>
        <end position="93"/>
    </location>
</feature>
<evidence type="ECO:0000259" key="1">
    <source>
        <dbReference type="Pfam" id="PF02625"/>
    </source>
</evidence>
<dbReference type="Proteomes" id="UP000220353">
    <property type="component" value="Unassembled WGS sequence"/>
</dbReference>
<evidence type="ECO:0000313" key="3">
    <source>
        <dbReference type="EMBL" id="PDT46446.1"/>
    </source>
</evidence>
<accession>A0A2A6LW43</accession>
<dbReference type="InterPro" id="IPR052698">
    <property type="entry name" value="MoCofactor_Util/Proc"/>
</dbReference>
<evidence type="ECO:0008006" key="5">
    <source>
        <dbReference type="Google" id="ProtNLM"/>
    </source>
</evidence>
<name>A0A2A6LW43_RHIFR</name>
<sequence length="327" mass="34395">MLSKPDEELPVPHHAVLTDDAEEILAFGRDALRDGQRVALVTLVAIRGGAARSLGAHMAVRDDGLFCGFVSGGCVEAAVAAEALEAIRAGCDRRLILGQGSKFFDIVLPCGGAITLAIHVLRRSDPLEAVLAALAARKRAGLRYDAAAQSLEFIRGATDPGWDQGSFIASYRPVTRVVLCGRSIELKTTISLAGAVGYDIVAVEGRAGLRPEQLDEDSAVALLHHDLDKEMASLEIALASRAFYIGALGSERTHQRRCDELRRRGFSEASIARIRAPIGLFPKARDAGSLALSVLADIAACHTAARRVGRSAGGGIQGGGVGNRCAS</sequence>
<dbReference type="InterPro" id="IPR027051">
    <property type="entry name" value="XdhC_Rossmann_dom"/>
</dbReference>
<feature type="domain" description="XdhC Rossmann" evidence="2">
    <location>
        <begin position="178"/>
        <end position="298"/>
    </location>
</feature>
<gene>
    <name evidence="3" type="ORF">CO661_17735</name>
</gene>
<comment type="caution">
    <text evidence="3">The sequence shown here is derived from an EMBL/GenBank/DDBJ whole genome shotgun (WGS) entry which is preliminary data.</text>
</comment>
<organism evidence="3 4">
    <name type="scientific">Rhizobium fredii</name>
    <name type="common">Sinorhizobium fredii</name>
    <dbReference type="NCBI Taxonomy" id="380"/>
    <lineage>
        <taxon>Bacteria</taxon>
        <taxon>Pseudomonadati</taxon>
        <taxon>Pseudomonadota</taxon>
        <taxon>Alphaproteobacteria</taxon>
        <taxon>Hyphomicrobiales</taxon>
        <taxon>Rhizobiaceae</taxon>
        <taxon>Sinorhizobium/Ensifer group</taxon>
        <taxon>Sinorhizobium</taxon>
    </lineage>
</organism>
<protein>
    <recommendedName>
        <fullName evidence="5">XdhC family protein</fullName>
    </recommendedName>
</protein>
<dbReference type="Pfam" id="PF02625">
    <property type="entry name" value="XdhC_CoxI"/>
    <property type="match status" value="1"/>
</dbReference>
<evidence type="ECO:0000259" key="2">
    <source>
        <dbReference type="Pfam" id="PF13478"/>
    </source>
</evidence>